<dbReference type="Pfam" id="PF13857">
    <property type="entry name" value="Ank_5"/>
    <property type="match status" value="1"/>
</dbReference>
<sequence>MGIDFNHQDEQKRTPLHYAVQYHGVNIVKWLCESGADWKVADIHGQYPITEAAEKGKSVSFLSLR</sequence>
<evidence type="ECO:0000256" key="1">
    <source>
        <dbReference type="PROSITE-ProRule" id="PRU00023"/>
    </source>
</evidence>
<protein>
    <submittedName>
        <fullName evidence="2">Uncharacterized protein</fullName>
    </submittedName>
</protein>
<dbReference type="AlphaFoldDB" id="A0A820JD58"/>
<gene>
    <name evidence="2" type="ORF">JBS370_LOCUS40990</name>
</gene>
<feature type="non-terminal residue" evidence="2">
    <location>
        <position position="65"/>
    </location>
</feature>
<proteinExistence type="predicted"/>
<accession>A0A820JD58</accession>
<feature type="repeat" description="ANK" evidence="1">
    <location>
        <begin position="11"/>
        <end position="43"/>
    </location>
</feature>
<dbReference type="EMBL" id="CAJOBD010041318">
    <property type="protein sequence ID" value="CAF4320193.1"/>
    <property type="molecule type" value="Genomic_DNA"/>
</dbReference>
<keyword evidence="1" id="KW-0040">ANK repeat</keyword>
<dbReference type="PROSITE" id="PS50297">
    <property type="entry name" value="ANK_REP_REGION"/>
    <property type="match status" value="1"/>
</dbReference>
<name>A0A820JD58_9BILA</name>
<dbReference type="SUPFAM" id="SSF48403">
    <property type="entry name" value="Ankyrin repeat"/>
    <property type="match status" value="1"/>
</dbReference>
<evidence type="ECO:0000313" key="2">
    <source>
        <dbReference type="EMBL" id="CAF4320193.1"/>
    </source>
</evidence>
<evidence type="ECO:0000313" key="3">
    <source>
        <dbReference type="Proteomes" id="UP000663836"/>
    </source>
</evidence>
<comment type="caution">
    <text evidence="2">The sequence shown here is derived from an EMBL/GenBank/DDBJ whole genome shotgun (WGS) entry which is preliminary data.</text>
</comment>
<dbReference type="InterPro" id="IPR002110">
    <property type="entry name" value="Ankyrin_rpt"/>
</dbReference>
<dbReference type="PROSITE" id="PS50088">
    <property type="entry name" value="ANK_REPEAT"/>
    <property type="match status" value="1"/>
</dbReference>
<dbReference type="InterPro" id="IPR036770">
    <property type="entry name" value="Ankyrin_rpt-contain_sf"/>
</dbReference>
<organism evidence="2 3">
    <name type="scientific">Rotaria sordida</name>
    <dbReference type="NCBI Taxonomy" id="392033"/>
    <lineage>
        <taxon>Eukaryota</taxon>
        <taxon>Metazoa</taxon>
        <taxon>Spiralia</taxon>
        <taxon>Gnathifera</taxon>
        <taxon>Rotifera</taxon>
        <taxon>Eurotatoria</taxon>
        <taxon>Bdelloidea</taxon>
        <taxon>Philodinida</taxon>
        <taxon>Philodinidae</taxon>
        <taxon>Rotaria</taxon>
    </lineage>
</organism>
<dbReference type="Gene3D" id="1.25.40.20">
    <property type="entry name" value="Ankyrin repeat-containing domain"/>
    <property type="match status" value="1"/>
</dbReference>
<reference evidence="2" key="1">
    <citation type="submission" date="2021-02" db="EMBL/GenBank/DDBJ databases">
        <authorList>
            <person name="Nowell W R."/>
        </authorList>
    </citation>
    <scope>NUCLEOTIDE SEQUENCE</scope>
</reference>
<dbReference type="Proteomes" id="UP000663836">
    <property type="component" value="Unassembled WGS sequence"/>
</dbReference>